<evidence type="ECO:0000256" key="1">
    <source>
        <dbReference type="ARBA" id="ARBA00022448"/>
    </source>
</evidence>
<dbReference type="PANTHER" id="PTHR43023">
    <property type="entry name" value="PROTEIN TRIGALACTOSYLDIACYLGLYCEROL 3, CHLOROPLASTIC"/>
    <property type="match status" value="1"/>
</dbReference>
<accession>A0A096CPB1</accession>
<dbReference type="InterPro" id="IPR003593">
    <property type="entry name" value="AAA+_ATPase"/>
</dbReference>
<sequence length="246" mass="27397">MIEFKDVVMAYDERVILNHINITILDGETVAILGGSGSGKSTLLRLLIGLVKPTSGQILVDGHDITHMSEAEFNRVRQRMGMVFQYSALFDSLTVGENVAFGLVREGHRSADDIAKIVREKLDWVGLAGYETYKPSELSGGMKKRVSLARAIAFDPMLILYDEPTSGLDPVTSNAISMLIRNMQERLHCTSVVVTHDMKSAFYIADRIALLDKGQFIEVSKTKDFQQSTNVRVQQFIHGDIAFEEN</sequence>
<dbReference type="EMBL" id="JRNT01000016">
    <property type="protein sequence ID" value="KGF47169.1"/>
    <property type="molecule type" value="Genomic_DNA"/>
</dbReference>
<feature type="domain" description="ABC transporter" evidence="4">
    <location>
        <begin position="2"/>
        <end position="238"/>
    </location>
</feature>
<proteinExistence type="predicted"/>
<gene>
    <name evidence="5" type="ORF">HMPREF0872_05690</name>
</gene>
<dbReference type="Pfam" id="PF00005">
    <property type="entry name" value="ABC_tran"/>
    <property type="match status" value="1"/>
</dbReference>
<protein>
    <submittedName>
        <fullName evidence="5">ABC transporter</fullName>
    </submittedName>
</protein>
<keyword evidence="2" id="KW-0547">Nucleotide-binding</keyword>
<evidence type="ECO:0000259" key="4">
    <source>
        <dbReference type="PROSITE" id="PS50893"/>
    </source>
</evidence>
<evidence type="ECO:0000256" key="2">
    <source>
        <dbReference type="ARBA" id="ARBA00022741"/>
    </source>
</evidence>
<evidence type="ECO:0000256" key="3">
    <source>
        <dbReference type="ARBA" id="ARBA00022840"/>
    </source>
</evidence>
<dbReference type="InterPro" id="IPR017871">
    <property type="entry name" value="ABC_transporter-like_CS"/>
</dbReference>
<dbReference type="SMART" id="SM00382">
    <property type="entry name" value="AAA"/>
    <property type="match status" value="1"/>
</dbReference>
<dbReference type="InterPro" id="IPR027417">
    <property type="entry name" value="P-loop_NTPase"/>
</dbReference>
<dbReference type="GO" id="GO:0016887">
    <property type="term" value="F:ATP hydrolysis activity"/>
    <property type="evidence" value="ECO:0007669"/>
    <property type="project" value="InterPro"/>
</dbReference>
<keyword evidence="6" id="KW-1185">Reference proteome</keyword>
<name>A0A096CPB1_9FIRM</name>
<comment type="caution">
    <text evidence="5">The sequence shown here is derived from an EMBL/GenBank/DDBJ whole genome shotgun (WGS) entry which is preliminary data.</text>
</comment>
<evidence type="ECO:0000313" key="6">
    <source>
        <dbReference type="Proteomes" id="UP000029628"/>
    </source>
</evidence>
<dbReference type="PROSITE" id="PS00211">
    <property type="entry name" value="ABC_TRANSPORTER_1"/>
    <property type="match status" value="1"/>
</dbReference>
<dbReference type="eggNOG" id="COG1127">
    <property type="taxonomic scope" value="Bacteria"/>
</dbReference>
<reference evidence="5 6" key="1">
    <citation type="submission" date="2014-07" db="EMBL/GenBank/DDBJ databases">
        <authorList>
            <person name="McCorrison J."/>
            <person name="Sanka R."/>
            <person name="Torralba M."/>
            <person name="Gillis M."/>
            <person name="Haft D.H."/>
            <person name="Methe B."/>
            <person name="Sutton G."/>
            <person name="Nelson K.E."/>
        </authorList>
    </citation>
    <scope>NUCLEOTIDE SEQUENCE [LARGE SCALE GENOMIC DNA]</scope>
    <source>
        <strain evidence="5 6">DNF00314</strain>
    </source>
</reference>
<keyword evidence="1" id="KW-0813">Transport</keyword>
<keyword evidence="3" id="KW-0067">ATP-binding</keyword>
<dbReference type="Proteomes" id="UP000029628">
    <property type="component" value="Unassembled WGS sequence"/>
</dbReference>
<dbReference type="AlphaFoldDB" id="A0A096CPB1"/>
<dbReference type="GO" id="GO:0005524">
    <property type="term" value="F:ATP binding"/>
    <property type="evidence" value="ECO:0007669"/>
    <property type="project" value="UniProtKB-KW"/>
</dbReference>
<dbReference type="RefSeq" id="WP_038152664.1">
    <property type="nucleotide sequence ID" value="NZ_JRNT01000016.1"/>
</dbReference>
<dbReference type="InterPro" id="IPR003439">
    <property type="entry name" value="ABC_transporter-like_ATP-bd"/>
</dbReference>
<dbReference type="PANTHER" id="PTHR43023:SF6">
    <property type="entry name" value="INTERMEMBRANE PHOSPHOLIPID TRANSPORT SYSTEM ATP-BINDING PROTEIN MLAF"/>
    <property type="match status" value="1"/>
</dbReference>
<dbReference type="Gene3D" id="3.40.50.300">
    <property type="entry name" value="P-loop containing nucleotide triphosphate hydrolases"/>
    <property type="match status" value="1"/>
</dbReference>
<dbReference type="PROSITE" id="PS50893">
    <property type="entry name" value="ABC_TRANSPORTER_2"/>
    <property type="match status" value="1"/>
</dbReference>
<dbReference type="CDD" id="cd03261">
    <property type="entry name" value="ABC_Org_Solvent_Resistant"/>
    <property type="match status" value="1"/>
</dbReference>
<dbReference type="SUPFAM" id="SSF52540">
    <property type="entry name" value="P-loop containing nucleoside triphosphate hydrolases"/>
    <property type="match status" value="1"/>
</dbReference>
<evidence type="ECO:0000313" key="5">
    <source>
        <dbReference type="EMBL" id="KGF47169.1"/>
    </source>
</evidence>
<organism evidence="5 6">
    <name type="scientific">Veillonella montpellierensis DNF00314</name>
    <dbReference type="NCBI Taxonomy" id="1401067"/>
    <lineage>
        <taxon>Bacteria</taxon>
        <taxon>Bacillati</taxon>
        <taxon>Bacillota</taxon>
        <taxon>Negativicutes</taxon>
        <taxon>Veillonellales</taxon>
        <taxon>Veillonellaceae</taxon>
        <taxon>Veillonella</taxon>
    </lineage>
</organism>